<evidence type="ECO:0000313" key="1">
    <source>
        <dbReference type="EMBL" id="KAK8579234.1"/>
    </source>
</evidence>
<dbReference type="EMBL" id="JBBPBM010000006">
    <property type="protein sequence ID" value="KAK8579234.1"/>
    <property type="molecule type" value="Genomic_DNA"/>
</dbReference>
<evidence type="ECO:0000313" key="2">
    <source>
        <dbReference type="Proteomes" id="UP001472677"/>
    </source>
</evidence>
<dbReference type="Proteomes" id="UP001472677">
    <property type="component" value="Unassembled WGS sequence"/>
</dbReference>
<gene>
    <name evidence="1" type="ORF">V6N12_069563</name>
</gene>
<accession>A0ABR2FEN4</accession>
<sequence>MTEECAQAFAPIAQQVGSGIILPQPWSRPSHGWVKANVDAFVSTIDGQTTLGRLWVVHDMLARAWDRNHLTDKITTLGRAESRNNMILLNPPATLTALVEDDIDRSPVDLVNLQDWLGVADMVCFNLRDIPGG</sequence>
<comment type="caution">
    <text evidence="1">The sequence shown here is derived from an EMBL/GenBank/DDBJ whole genome shotgun (WGS) entry which is preliminary data.</text>
</comment>
<keyword evidence="2" id="KW-1185">Reference proteome</keyword>
<proteinExistence type="predicted"/>
<organism evidence="1 2">
    <name type="scientific">Hibiscus sabdariffa</name>
    <name type="common">roselle</name>
    <dbReference type="NCBI Taxonomy" id="183260"/>
    <lineage>
        <taxon>Eukaryota</taxon>
        <taxon>Viridiplantae</taxon>
        <taxon>Streptophyta</taxon>
        <taxon>Embryophyta</taxon>
        <taxon>Tracheophyta</taxon>
        <taxon>Spermatophyta</taxon>
        <taxon>Magnoliopsida</taxon>
        <taxon>eudicotyledons</taxon>
        <taxon>Gunneridae</taxon>
        <taxon>Pentapetalae</taxon>
        <taxon>rosids</taxon>
        <taxon>malvids</taxon>
        <taxon>Malvales</taxon>
        <taxon>Malvaceae</taxon>
        <taxon>Malvoideae</taxon>
        <taxon>Hibiscus</taxon>
    </lineage>
</organism>
<protein>
    <submittedName>
        <fullName evidence="1">Uncharacterized protein</fullName>
    </submittedName>
</protein>
<name>A0ABR2FEN4_9ROSI</name>
<reference evidence="1 2" key="1">
    <citation type="journal article" date="2024" name="G3 (Bethesda)">
        <title>Genome assembly of Hibiscus sabdariffa L. provides insights into metabolisms of medicinal natural products.</title>
        <authorList>
            <person name="Kim T."/>
        </authorList>
    </citation>
    <scope>NUCLEOTIDE SEQUENCE [LARGE SCALE GENOMIC DNA]</scope>
    <source>
        <strain evidence="1">TK-2024</strain>
        <tissue evidence="1">Old leaves</tissue>
    </source>
</reference>